<evidence type="ECO:0000256" key="3">
    <source>
        <dbReference type="ARBA" id="ARBA00022840"/>
    </source>
</evidence>
<dbReference type="InterPro" id="IPR027410">
    <property type="entry name" value="TCP-1-like_intermed_sf"/>
</dbReference>
<evidence type="ECO:0000256" key="1">
    <source>
        <dbReference type="ARBA" id="ARBA00008020"/>
    </source>
</evidence>
<dbReference type="PROSITE" id="PS00750">
    <property type="entry name" value="TCP1_1"/>
    <property type="match status" value="1"/>
</dbReference>
<dbReference type="eggNOG" id="arCOG01257">
    <property type="taxonomic scope" value="Archaea"/>
</dbReference>
<keyword evidence="2 8" id="KW-0547">Nucleotide-binding</keyword>
<dbReference type="Gene3D" id="3.30.260.10">
    <property type="entry name" value="TCP-1-like chaperonin intermediate domain"/>
    <property type="match status" value="1"/>
</dbReference>
<organism evidence="10 11">
    <name type="scientific">Pyrolobus fumarii (strain DSM 11204 / 1A)</name>
    <dbReference type="NCBI Taxonomy" id="694429"/>
    <lineage>
        <taxon>Archaea</taxon>
        <taxon>Thermoproteota</taxon>
        <taxon>Thermoprotei</taxon>
        <taxon>Desulfurococcales</taxon>
        <taxon>Pyrodictiaceae</taxon>
        <taxon>Pyrolobus</taxon>
    </lineage>
</organism>
<dbReference type="SUPFAM" id="SSF54849">
    <property type="entry name" value="GroEL-intermediate domain like"/>
    <property type="match status" value="1"/>
</dbReference>
<dbReference type="FunCoup" id="G0EED3">
    <property type="interactions" value="207"/>
</dbReference>
<dbReference type="SUPFAM" id="SSF52029">
    <property type="entry name" value="GroEL apical domain-like"/>
    <property type="match status" value="1"/>
</dbReference>
<evidence type="ECO:0000256" key="4">
    <source>
        <dbReference type="ARBA" id="ARBA00023186"/>
    </source>
</evidence>
<dbReference type="SUPFAM" id="SSF48592">
    <property type="entry name" value="GroEL equatorial domain-like"/>
    <property type="match status" value="1"/>
</dbReference>
<dbReference type="HOGENOM" id="CLU_008891_7_3_2"/>
<keyword evidence="3 8" id="KW-0067">ATP-binding</keyword>
<evidence type="ECO:0000256" key="5">
    <source>
        <dbReference type="ARBA" id="ARBA00073562"/>
    </source>
</evidence>
<dbReference type="AlphaFoldDB" id="G0EED3"/>
<dbReference type="GO" id="GO:0016887">
    <property type="term" value="F:ATP hydrolysis activity"/>
    <property type="evidence" value="ECO:0007669"/>
    <property type="project" value="InterPro"/>
</dbReference>
<dbReference type="FunFam" id="1.10.560.10:FF:000017">
    <property type="entry name" value="T-complex protein 1 subunit eta"/>
    <property type="match status" value="1"/>
</dbReference>
<dbReference type="InterPro" id="IPR027409">
    <property type="entry name" value="GroEL-like_apical_dom_sf"/>
</dbReference>
<evidence type="ECO:0000256" key="9">
    <source>
        <dbReference type="SAM" id="Coils"/>
    </source>
</evidence>
<protein>
    <recommendedName>
        <fullName evidence="5">Thermosome subunit beta</fullName>
    </recommendedName>
    <alternativeName>
        <fullName evidence="6">Chaperonin subunit beta</fullName>
    </alternativeName>
    <alternativeName>
        <fullName evidence="7">Thermosome subunit 2</fullName>
    </alternativeName>
</protein>
<dbReference type="GO" id="GO:0005524">
    <property type="term" value="F:ATP binding"/>
    <property type="evidence" value="ECO:0007669"/>
    <property type="project" value="UniProtKB-KW"/>
</dbReference>
<feature type="coiled-coil region" evidence="9">
    <location>
        <begin position="539"/>
        <end position="566"/>
    </location>
</feature>
<dbReference type="GO" id="GO:0051082">
    <property type="term" value="F:unfolded protein binding"/>
    <property type="evidence" value="ECO:0007669"/>
    <property type="project" value="InterPro"/>
</dbReference>
<dbReference type="PROSITE" id="PS00995">
    <property type="entry name" value="TCP1_3"/>
    <property type="match status" value="1"/>
</dbReference>
<comment type="similarity">
    <text evidence="1 8">Belongs to the TCP-1 chaperonin family.</text>
</comment>
<name>G0EED3_PYRF1</name>
<dbReference type="NCBIfam" id="NF041083">
    <property type="entry name" value="thermosome_beta"/>
    <property type="match status" value="1"/>
</dbReference>
<dbReference type="GeneID" id="11139732"/>
<dbReference type="PRINTS" id="PR00304">
    <property type="entry name" value="TCOMPLEXTCP1"/>
</dbReference>
<evidence type="ECO:0000256" key="2">
    <source>
        <dbReference type="ARBA" id="ARBA00022741"/>
    </source>
</evidence>
<dbReference type="PROSITE" id="PS00751">
    <property type="entry name" value="TCP1_2"/>
    <property type="match status" value="1"/>
</dbReference>
<dbReference type="GO" id="GO:0140662">
    <property type="term" value="F:ATP-dependent protein folding chaperone"/>
    <property type="evidence" value="ECO:0007669"/>
    <property type="project" value="InterPro"/>
</dbReference>
<dbReference type="InterPro" id="IPR017998">
    <property type="entry name" value="Chaperone_TCP-1"/>
</dbReference>
<dbReference type="KEGG" id="pfm:Pyrfu_0102"/>
<gene>
    <name evidence="10" type="ordered locus">Pyrfu_0102</name>
</gene>
<dbReference type="InterPro" id="IPR012714">
    <property type="entry name" value="Thermosome_arc"/>
</dbReference>
<dbReference type="OrthoDB" id="9362at2157"/>
<proteinExistence type="inferred from homology"/>
<dbReference type="InterPro" id="IPR002194">
    <property type="entry name" value="Chaperonin_TCP-1_CS"/>
</dbReference>
<keyword evidence="11" id="KW-1185">Reference proteome</keyword>
<dbReference type="Pfam" id="PF00118">
    <property type="entry name" value="Cpn60_TCP1"/>
    <property type="match status" value="1"/>
</dbReference>
<reference evidence="10 11" key="1">
    <citation type="journal article" date="2011" name="Stand. Genomic Sci.">
        <title>Complete genome sequence of the hyperthermophilic chemolithoautotroph Pyrolobus fumarii type strain (1A).</title>
        <authorList>
            <person name="Anderson I."/>
            <person name="Goker M."/>
            <person name="Nolan M."/>
            <person name="Lucas S."/>
            <person name="Hammon N."/>
            <person name="Deshpande S."/>
            <person name="Cheng J.F."/>
            <person name="Tapia R."/>
            <person name="Han C."/>
            <person name="Goodwin L."/>
            <person name="Pitluck S."/>
            <person name="Huntemann M."/>
            <person name="Liolios K."/>
            <person name="Ivanova N."/>
            <person name="Pagani I."/>
            <person name="Mavromatis K."/>
            <person name="Ovchinikova G."/>
            <person name="Pati A."/>
            <person name="Chen A."/>
            <person name="Palaniappan K."/>
            <person name="Land M."/>
            <person name="Hauser L."/>
            <person name="Brambilla E.M."/>
            <person name="Huber H."/>
            <person name="Yasawong M."/>
            <person name="Rohde M."/>
            <person name="Spring S."/>
            <person name="Abt B."/>
            <person name="Sikorski J."/>
            <person name="Wirth R."/>
            <person name="Detter J.C."/>
            <person name="Woyke T."/>
            <person name="Bristow J."/>
            <person name="Eisen J.A."/>
            <person name="Markowitz V."/>
            <person name="Hugenholtz P."/>
            <person name="Kyrpides N.C."/>
            <person name="Klenk H.P."/>
            <person name="Lapidus A."/>
        </authorList>
    </citation>
    <scope>NUCLEOTIDE SEQUENCE [LARGE SCALE GENOMIC DNA]</scope>
    <source>
        <strain evidence="11">DSM 11204 / 1A</strain>
    </source>
</reference>
<evidence type="ECO:0000256" key="8">
    <source>
        <dbReference type="RuleBase" id="RU004187"/>
    </source>
</evidence>
<sequence>MARVAPAEPTGIPVLILKEGTTRTYGRDALRTNIMAVRAIAETLRTTYGPKGMDKMLVDSLGEITITNDGATILDKMDVQHPAAKMVVQIAKGQDEEVGDGTKTAVIFAGELLRNAEELLDKNIHPTIIVSGYKKAMEAAIKKLYEIAEPIDINDDEVLKKIAKTSLTSKAVHGARDYLAEIAVKAVKQIAEKRGDKWYIDLDNIQIIKKHGGSLMDSKLINGVVIDKEVVHPGMPKRVENAFIVLLDAPLEVEKPEIDAEIRINDPSLLRKFLEEEERILKEMVDRIYEVAKKRIEQEGFKLGENAGIVVFCQKGIDEVAQHFLAKKGIMAVRRVKRSDMEKLARATGARIVSNVEDLSPEDLGFAGLVEERKVGEDKMVFVEKCKNPKAVTILLRGGLERLVDEAERSIRDALSAVADAIRDGKIVSGGGAVEVELAKYLREIAPKIGGKEQLAVEAFAKALEALPMALAENAGLDPIEIIMKLRAAHEKPEGKWYGIDVFSGDIKNMMELGVIEPVSIKANAIKAGTEAATMILRIDDVIAAARKEEEEEKKEEKREEEEEKE</sequence>
<dbReference type="Gene3D" id="1.10.560.10">
    <property type="entry name" value="GroEL-like equatorial domain"/>
    <property type="match status" value="1"/>
</dbReference>
<dbReference type="InterPro" id="IPR027413">
    <property type="entry name" value="GROEL-like_equatorial_sf"/>
</dbReference>
<dbReference type="PANTHER" id="PTHR11353">
    <property type="entry name" value="CHAPERONIN"/>
    <property type="match status" value="1"/>
</dbReference>
<evidence type="ECO:0000313" key="11">
    <source>
        <dbReference type="Proteomes" id="UP000001037"/>
    </source>
</evidence>
<evidence type="ECO:0000313" key="10">
    <source>
        <dbReference type="EMBL" id="AEM37974.1"/>
    </source>
</evidence>
<dbReference type="RefSeq" id="WP_014025651.1">
    <property type="nucleotide sequence ID" value="NC_015931.1"/>
</dbReference>
<dbReference type="InParanoid" id="G0EED3"/>
<dbReference type="Proteomes" id="UP000001037">
    <property type="component" value="Chromosome"/>
</dbReference>
<dbReference type="GO" id="GO:0032991">
    <property type="term" value="C:protein-containing complex"/>
    <property type="evidence" value="ECO:0007669"/>
    <property type="project" value="UniProtKB-ARBA"/>
</dbReference>
<dbReference type="InterPro" id="IPR002423">
    <property type="entry name" value="Cpn60/GroEL/TCP-1"/>
</dbReference>
<dbReference type="InterPro" id="IPR054827">
    <property type="entry name" value="thermosome_alpha"/>
</dbReference>
<keyword evidence="4 8" id="KW-0143">Chaperone</keyword>
<accession>G0EED3</accession>
<evidence type="ECO:0000256" key="6">
    <source>
        <dbReference type="ARBA" id="ARBA00076811"/>
    </source>
</evidence>
<dbReference type="NCBIfam" id="NF041082">
    <property type="entry name" value="thermosome_alpha"/>
    <property type="match status" value="1"/>
</dbReference>
<dbReference type="Gene3D" id="3.50.7.10">
    <property type="entry name" value="GroEL"/>
    <property type="match status" value="1"/>
</dbReference>
<keyword evidence="9" id="KW-0175">Coiled coil</keyword>
<dbReference type="EMBL" id="CP002838">
    <property type="protein sequence ID" value="AEM37974.1"/>
    <property type="molecule type" value="Genomic_DNA"/>
</dbReference>
<dbReference type="InterPro" id="IPR053374">
    <property type="entry name" value="TCP-1_chaperonin"/>
</dbReference>
<dbReference type="CDD" id="cd03343">
    <property type="entry name" value="cpn60"/>
    <property type="match status" value="1"/>
</dbReference>
<evidence type="ECO:0000256" key="7">
    <source>
        <dbReference type="ARBA" id="ARBA00076887"/>
    </source>
</evidence>
<dbReference type="NCBIfam" id="TIGR02339">
    <property type="entry name" value="thermosome_arch"/>
    <property type="match status" value="1"/>
</dbReference>
<dbReference type="STRING" id="694429.Pyrfu_0102"/>
<dbReference type="GO" id="GO:0005737">
    <property type="term" value="C:cytoplasm"/>
    <property type="evidence" value="ECO:0007669"/>
    <property type="project" value="UniProtKB-ARBA"/>
</dbReference>